<evidence type="ECO:0000256" key="5">
    <source>
        <dbReference type="ARBA" id="ARBA00023125"/>
    </source>
</evidence>
<dbReference type="GO" id="GO:0006310">
    <property type="term" value="P:DNA recombination"/>
    <property type="evidence" value="ECO:0007669"/>
    <property type="project" value="UniProtKB-KW"/>
</dbReference>
<evidence type="ECO:0000256" key="1">
    <source>
        <dbReference type="ARBA" id="ARBA00008761"/>
    </source>
</evidence>
<keyword evidence="6" id="KW-0233">DNA recombination</keyword>
<dbReference type="OrthoDB" id="6230307at2"/>
<feature type="domain" description="Probable transposase IS891/IS1136/IS1341" evidence="7">
    <location>
        <begin position="165"/>
        <end position="275"/>
    </location>
</feature>
<keyword evidence="11" id="KW-1185">Reference proteome</keyword>
<dbReference type="EMBL" id="BDCX01000013">
    <property type="protein sequence ID" value="GAT69469.1"/>
    <property type="molecule type" value="Genomic_DNA"/>
</dbReference>
<sequence>MPRYRLSPTPAQEAALAEHCAHARFVWNLAVEQHAHWKPGRKSAPGFAEQCRQLTEARAAFGWLAAGSIIVQQQALKDFAQAMANFFGGTHRKPTWRRRGRNEGFRIVAVKADQVRRLSRNTGEVKIPKVGWVRFRWSRAVPGGVKSFRISRDAAGRWHVAFAAVPKPVPALATGEAVGVDRGVAASAALSTGELLTAPGLREPEARRLLRLERKLARARRGSHRRAKVKVALAKLKARESDRRKDWVEKTSTDLARRFDVIAVEDLKIRNMTRSAKGTVEQPGTNVRQKAGLNRAILAAGWGRLVTRLEDKAPGRVVKINPAYTSQTCNACGHRAPDNRESQAVFRCVACGHRADADVNAACNLRDTAVGRTVAARGGSPLGGPVNREPQRDLLLVG</sequence>
<keyword evidence="4" id="KW-0862">Zinc</keyword>
<comment type="caution">
    <text evidence="10">The sequence shown here is derived from an EMBL/GenBank/DDBJ whole genome shotgun (WGS) entry which is preliminary data.</text>
</comment>
<dbReference type="Pfam" id="PF12323">
    <property type="entry name" value="HTH_OrfB_IS605"/>
    <property type="match status" value="1"/>
</dbReference>
<evidence type="ECO:0000256" key="2">
    <source>
        <dbReference type="ARBA" id="ARBA00022578"/>
    </source>
</evidence>
<evidence type="ECO:0000256" key="3">
    <source>
        <dbReference type="ARBA" id="ARBA00022723"/>
    </source>
</evidence>
<evidence type="ECO:0000259" key="7">
    <source>
        <dbReference type="Pfam" id="PF01385"/>
    </source>
</evidence>
<dbReference type="STRING" id="161355.PS9374_05144"/>
<accession>A0A171DKW3</accession>
<feature type="domain" description="Transposase putative helix-turn-helix" evidence="9">
    <location>
        <begin position="3"/>
        <end position="36"/>
    </location>
</feature>
<gene>
    <name evidence="10" type="ORF">PS9374_05144</name>
</gene>
<dbReference type="InterPro" id="IPR010095">
    <property type="entry name" value="Cas12f1-like_TNB"/>
</dbReference>
<dbReference type="AlphaFoldDB" id="A0A171DKW3"/>
<feature type="domain" description="Cas12f1-like TNB" evidence="8">
    <location>
        <begin position="302"/>
        <end position="365"/>
    </location>
</feature>
<keyword evidence="2" id="KW-0815">Transposition</keyword>
<evidence type="ECO:0000313" key="10">
    <source>
        <dbReference type="EMBL" id="GAT69469.1"/>
    </source>
</evidence>
<dbReference type="Proteomes" id="UP000077701">
    <property type="component" value="Unassembled WGS sequence"/>
</dbReference>
<evidence type="ECO:0000313" key="11">
    <source>
        <dbReference type="Proteomes" id="UP000077701"/>
    </source>
</evidence>
<reference evidence="11" key="2">
    <citation type="submission" date="2016-04" db="EMBL/GenBank/DDBJ databases">
        <title>Planomonospora sphaerica JCM9374 whole genome shotgun sequence.</title>
        <authorList>
            <person name="Suzuki T."/>
            <person name="Dohra H."/>
            <person name="Kodani S."/>
        </authorList>
    </citation>
    <scope>NUCLEOTIDE SEQUENCE [LARGE SCALE GENOMIC DNA]</scope>
    <source>
        <strain evidence="11">JCM 9374</strain>
    </source>
</reference>
<dbReference type="InterPro" id="IPR021027">
    <property type="entry name" value="Transposase_put_HTH"/>
</dbReference>
<name>A0A171DKW3_9ACTN</name>
<evidence type="ECO:0000256" key="4">
    <source>
        <dbReference type="ARBA" id="ARBA00022833"/>
    </source>
</evidence>
<keyword evidence="3" id="KW-0479">Metal-binding</keyword>
<dbReference type="Pfam" id="PF01385">
    <property type="entry name" value="OrfB_IS605"/>
    <property type="match status" value="1"/>
</dbReference>
<protein>
    <submittedName>
        <fullName evidence="10">Transposase</fullName>
    </submittedName>
</protein>
<dbReference type="Pfam" id="PF07282">
    <property type="entry name" value="Cas12f1-like_TNB"/>
    <property type="match status" value="1"/>
</dbReference>
<reference evidence="10 11" key="1">
    <citation type="journal article" date="2016" name="Genome Announc.">
        <title>Draft Genome Sequence of Planomonospora sphaerica JCM9374, a Rare Actinomycete.</title>
        <authorList>
            <person name="Dohra H."/>
            <person name="Suzuki T."/>
            <person name="Inoue Y."/>
            <person name="Kodani S."/>
        </authorList>
    </citation>
    <scope>NUCLEOTIDE SEQUENCE [LARGE SCALE GENOMIC DNA]</scope>
    <source>
        <strain evidence="10 11">JCM 9374</strain>
    </source>
</reference>
<evidence type="ECO:0000259" key="8">
    <source>
        <dbReference type="Pfam" id="PF07282"/>
    </source>
</evidence>
<evidence type="ECO:0000256" key="6">
    <source>
        <dbReference type="ARBA" id="ARBA00023172"/>
    </source>
</evidence>
<dbReference type="GO" id="GO:0003677">
    <property type="term" value="F:DNA binding"/>
    <property type="evidence" value="ECO:0007669"/>
    <property type="project" value="UniProtKB-KW"/>
</dbReference>
<comment type="similarity">
    <text evidence="1">In the C-terminal section; belongs to the transposase 35 family.</text>
</comment>
<organism evidence="10 11">
    <name type="scientific">Planomonospora sphaerica</name>
    <dbReference type="NCBI Taxonomy" id="161355"/>
    <lineage>
        <taxon>Bacteria</taxon>
        <taxon>Bacillati</taxon>
        <taxon>Actinomycetota</taxon>
        <taxon>Actinomycetes</taxon>
        <taxon>Streptosporangiales</taxon>
        <taxon>Streptosporangiaceae</taxon>
        <taxon>Planomonospora</taxon>
    </lineage>
</organism>
<dbReference type="NCBIfam" id="NF040570">
    <property type="entry name" value="guided_TnpB"/>
    <property type="match status" value="1"/>
</dbReference>
<dbReference type="RefSeq" id="WP_084008771.1">
    <property type="nucleotide sequence ID" value="NZ_BDCX01000013.1"/>
</dbReference>
<dbReference type="GO" id="GO:0032196">
    <property type="term" value="P:transposition"/>
    <property type="evidence" value="ECO:0007669"/>
    <property type="project" value="UniProtKB-KW"/>
</dbReference>
<dbReference type="InterPro" id="IPR001959">
    <property type="entry name" value="Transposase"/>
</dbReference>
<evidence type="ECO:0000259" key="9">
    <source>
        <dbReference type="Pfam" id="PF12323"/>
    </source>
</evidence>
<proteinExistence type="inferred from homology"/>
<dbReference type="GO" id="GO:0046872">
    <property type="term" value="F:metal ion binding"/>
    <property type="evidence" value="ECO:0007669"/>
    <property type="project" value="UniProtKB-KW"/>
</dbReference>
<keyword evidence="5" id="KW-0238">DNA-binding</keyword>